<dbReference type="PANTHER" id="PTHR44943:SF8">
    <property type="entry name" value="TPR REPEAT-CONTAINING PROTEIN MJ0263"/>
    <property type="match status" value="1"/>
</dbReference>
<keyword evidence="1" id="KW-0677">Repeat</keyword>
<accession>A0A518BFN2</accession>
<feature type="repeat" description="TPR" evidence="3">
    <location>
        <begin position="10"/>
        <end position="43"/>
    </location>
</feature>
<name>A0A518BFN2_9BACT</name>
<dbReference type="PROSITE" id="PS50005">
    <property type="entry name" value="TPR"/>
    <property type="match status" value="2"/>
</dbReference>
<dbReference type="SMART" id="SM00028">
    <property type="entry name" value="TPR"/>
    <property type="match status" value="2"/>
</dbReference>
<dbReference type="InterPro" id="IPR019734">
    <property type="entry name" value="TPR_rpt"/>
</dbReference>
<dbReference type="Proteomes" id="UP000316921">
    <property type="component" value="Chromosome"/>
</dbReference>
<evidence type="ECO:0000313" key="5">
    <source>
        <dbReference type="EMBL" id="QDU65784.1"/>
    </source>
</evidence>
<evidence type="ECO:0000256" key="2">
    <source>
        <dbReference type="ARBA" id="ARBA00022803"/>
    </source>
</evidence>
<gene>
    <name evidence="5" type="ORF">Pla133_08500</name>
</gene>
<dbReference type="KEGG" id="pbap:Pla133_08500"/>
<dbReference type="AlphaFoldDB" id="A0A518BFN2"/>
<organism evidence="5 6">
    <name type="scientific">Engelhardtia mirabilis</name>
    <dbReference type="NCBI Taxonomy" id="2528011"/>
    <lineage>
        <taxon>Bacteria</taxon>
        <taxon>Pseudomonadati</taxon>
        <taxon>Planctomycetota</taxon>
        <taxon>Planctomycetia</taxon>
        <taxon>Planctomycetia incertae sedis</taxon>
        <taxon>Engelhardtia</taxon>
    </lineage>
</organism>
<dbReference type="Gene3D" id="1.25.40.10">
    <property type="entry name" value="Tetratricopeptide repeat domain"/>
    <property type="match status" value="1"/>
</dbReference>
<keyword evidence="6" id="KW-1185">Reference proteome</keyword>
<dbReference type="RefSeq" id="WP_145062723.1">
    <property type="nucleotide sequence ID" value="NZ_CP036287.1"/>
</dbReference>
<dbReference type="EMBL" id="CP036287">
    <property type="protein sequence ID" value="QDU65784.1"/>
    <property type="molecule type" value="Genomic_DNA"/>
</dbReference>
<dbReference type="SUPFAM" id="SSF48452">
    <property type="entry name" value="TPR-like"/>
    <property type="match status" value="1"/>
</dbReference>
<evidence type="ECO:0000313" key="6">
    <source>
        <dbReference type="Proteomes" id="UP000316921"/>
    </source>
</evidence>
<proteinExistence type="predicted"/>
<dbReference type="PANTHER" id="PTHR44943">
    <property type="entry name" value="CELLULOSE SYNTHASE OPERON PROTEIN C"/>
    <property type="match status" value="1"/>
</dbReference>
<reference evidence="5 6" key="1">
    <citation type="submission" date="2019-02" db="EMBL/GenBank/DDBJ databases">
        <title>Deep-cultivation of Planctomycetes and their phenomic and genomic characterization uncovers novel biology.</title>
        <authorList>
            <person name="Wiegand S."/>
            <person name="Jogler M."/>
            <person name="Boedeker C."/>
            <person name="Pinto D."/>
            <person name="Vollmers J."/>
            <person name="Rivas-Marin E."/>
            <person name="Kohn T."/>
            <person name="Peeters S.H."/>
            <person name="Heuer A."/>
            <person name="Rast P."/>
            <person name="Oberbeckmann S."/>
            <person name="Bunk B."/>
            <person name="Jeske O."/>
            <person name="Meyerdierks A."/>
            <person name="Storesund J.E."/>
            <person name="Kallscheuer N."/>
            <person name="Luecker S."/>
            <person name="Lage O.M."/>
            <person name="Pohl T."/>
            <person name="Merkel B.J."/>
            <person name="Hornburger P."/>
            <person name="Mueller R.-W."/>
            <person name="Bruemmer F."/>
            <person name="Labrenz M."/>
            <person name="Spormann A.M."/>
            <person name="Op den Camp H."/>
            <person name="Overmann J."/>
            <person name="Amann R."/>
            <person name="Jetten M.S.M."/>
            <person name="Mascher T."/>
            <person name="Medema M.H."/>
            <person name="Devos D.P."/>
            <person name="Kaster A.-K."/>
            <person name="Ovreas L."/>
            <person name="Rohde M."/>
            <person name="Galperin M.Y."/>
            <person name="Jogler C."/>
        </authorList>
    </citation>
    <scope>NUCLEOTIDE SEQUENCE [LARGE SCALE GENOMIC DNA]</scope>
    <source>
        <strain evidence="5 6">Pla133</strain>
    </source>
</reference>
<feature type="repeat" description="TPR" evidence="3">
    <location>
        <begin position="44"/>
        <end position="77"/>
    </location>
</feature>
<evidence type="ECO:0000256" key="3">
    <source>
        <dbReference type="PROSITE-ProRule" id="PRU00339"/>
    </source>
</evidence>
<dbReference type="InterPro" id="IPR051685">
    <property type="entry name" value="Ycf3/AcsC/BcsC/TPR_MFPF"/>
</dbReference>
<evidence type="ECO:0000256" key="4">
    <source>
        <dbReference type="SAM" id="MobiDB-lite"/>
    </source>
</evidence>
<dbReference type="InterPro" id="IPR011990">
    <property type="entry name" value="TPR-like_helical_dom_sf"/>
</dbReference>
<protein>
    <submittedName>
        <fullName evidence="5">Photosystem I assembly protein Ycf3</fullName>
    </submittedName>
</protein>
<feature type="region of interest" description="Disordered" evidence="4">
    <location>
        <begin position="102"/>
        <end position="132"/>
    </location>
</feature>
<dbReference type="Pfam" id="PF14559">
    <property type="entry name" value="TPR_19"/>
    <property type="match status" value="1"/>
</dbReference>
<feature type="compositionally biased region" description="Basic and acidic residues" evidence="4">
    <location>
        <begin position="102"/>
        <end position="115"/>
    </location>
</feature>
<sequence>MSNEERTAQAMSHYIEGIKAFGAGDHAAAVEHYDRALEIDPDNTEVLNAKSMSLMNLERFDEAIAVGQRVVELDPDDAMIHTSLSIIYQRMGKIDEAEAEAAHHRLKSWRQELKRNPGAPPPPEAGGINVIQ</sequence>
<keyword evidence="2 3" id="KW-0802">TPR repeat</keyword>
<evidence type="ECO:0000256" key="1">
    <source>
        <dbReference type="ARBA" id="ARBA00022737"/>
    </source>
</evidence>